<sequence length="415" mass="43802">MKRPTTTRPTSTRPSAARRIAPALAALLALALPARAAERPVRIGVLNDMSGPYADYQGQGSVIAAQLAIEDFGAGAGRPVELVSADHQNKTDIGAAIARRWYDQDGVDLIVDVPNSAVALAVANLAREKNKVFIGSGAGTAELTGRQCSPNTVHWTYDTWSLGHGLAKALVAQGARSWFFLTADYTFGKDLEGSAAEEVKAAGGSLKGAARHPLGSSDFSSFLLQAQASGADVIGLANAGDDTSNALKQAAEFGIAPGQRLAGLILNITNMPSLGLKATQGVYILTPYYWDLTDGTRAFARRYAERHPRHAMPNDMQAGVYSAVEHYLKVLAGVKEAGDGRAVVAAMKALPTDDPIFGPGEIRADGRKVHPMYLLATKTPAESRGGWDYFKPVRTVPAGEAWRPLADGGCPLVKG</sequence>
<dbReference type="InterPro" id="IPR028082">
    <property type="entry name" value="Peripla_BP_I"/>
</dbReference>
<dbReference type="PANTHER" id="PTHR30483:SF6">
    <property type="entry name" value="PERIPLASMIC BINDING PROTEIN OF ABC TRANSPORTER FOR NATURAL AMINO ACIDS"/>
    <property type="match status" value="1"/>
</dbReference>
<reference evidence="6" key="2">
    <citation type="submission" date="2021-08" db="EMBL/GenBank/DDBJ databases">
        <authorList>
            <person name="Tani A."/>
            <person name="Ola A."/>
            <person name="Ogura Y."/>
            <person name="Katsura K."/>
            <person name="Hayashi T."/>
        </authorList>
    </citation>
    <scope>NUCLEOTIDE SEQUENCE</scope>
    <source>
        <strain evidence="6">KCTC 52305</strain>
    </source>
</reference>
<evidence type="ECO:0000256" key="2">
    <source>
        <dbReference type="ARBA" id="ARBA00022729"/>
    </source>
</evidence>
<evidence type="ECO:0000313" key="7">
    <source>
        <dbReference type="Proteomes" id="UP001055167"/>
    </source>
</evidence>
<dbReference type="Proteomes" id="UP001055167">
    <property type="component" value="Unassembled WGS sequence"/>
</dbReference>
<evidence type="ECO:0000256" key="3">
    <source>
        <dbReference type="ARBA" id="ARBA00022970"/>
    </source>
</evidence>
<proteinExistence type="inferred from homology"/>
<reference evidence="6" key="1">
    <citation type="journal article" date="2021" name="Front. Microbiol.">
        <title>Comprehensive Comparative Genomics and Phenotyping of Methylobacterium Species.</title>
        <authorList>
            <person name="Alessa O."/>
            <person name="Ogura Y."/>
            <person name="Fujitani Y."/>
            <person name="Takami H."/>
            <person name="Hayashi T."/>
            <person name="Sahin N."/>
            <person name="Tani A."/>
        </authorList>
    </citation>
    <scope>NUCLEOTIDE SEQUENCE</scope>
    <source>
        <strain evidence="6">KCTC 52305</strain>
    </source>
</reference>
<evidence type="ECO:0000256" key="4">
    <source>
        <dbReference type="SAM" id="SignalP"/>
    </source>
</evidence>
<name>A0ABQ4QX76_9HYPH</name>
<dbReference type="PANTHER" id="PTHR30483">
    <property type="entry name" value="LEUCINE-SPECIFIC-BINDING PROTEIN"/>
    <property type="match status" value="1"/>
</dbReference>
<dbReference type="Pfam" id="PF13458">
    <property type="entry name" value="Peripla_BP_6"/>
    <property type="match status" value="1"/>
</dbReference>
<dbReference type="RefSeq" id="WP_128565299.1">
    <property type="nucleotide sequence ID" value="NZ_BPQH01000005.1"/>
</dbReference>
<gene>
    <name evidence="6" type="ORF">OPKNFCMD_2060</name>
</gene>
<evidence type="ECO:0000256" key="1">
    <source>
        <dbReference type="ARBA" id="ARBA00010062"/>
    </source>
</evidence>
<dbReference type="CDD" id="cd06327">
    <property type="entry name" value="PBP1_SBP-like"/>
    <property type="match status" value="1"/>
</dbReference>
<evidence type="ECO:0000313" key="6">
    <source>
        <dbReference type="EMBL" id="GJD49330.1"/>
    </source>
</evidence>
<protein>
    <recommendedName>
        <fullName evidence="5">Leucine-binding protein domain-containing protein</fullName>
    </recommendedName>
</protein>
<evidence type="ECO:0000259" key="5">
    <source>
        <dbReference type="Pfam" id="PF13458"/>
    </source>
</evidence>
<accession>A0ABQ4QX76</accession>
<dbReference type="InterPro" id="IPR051010">
    <property type="entry name" value="BCAA_transport"/>
</dbReference>
<feature type="signal peptide" evidence="4">
    <location>
        <begin position="1"/>
        <end position="36"/>
    </location>
</feature>
<keyword evidence="2 4" id="KW-0732">Signal</keyword>
<comment type="caution">
    <text evidence="6">The sequence shown here is derived from an EMBL/GenBank/DDBJ whole genome shotgun (WGS) entry which is preliminary data.</text>
</comment>
<dbReference type="EMBL" id="BPQH01000005">
    <property type="protein sequence ID" value="GJD49330.1"/>
    <property type="molecule type" value="Genomic_DNA"/>
</dbReference>
<keyword evidence="7" id="KW-1185">Reference proteome</keyword>
<dbReference type="SUPFAM" id="SSF53822">
    <property type="entry name" value="Periplasmic binding protein-like I"/>
    <property type="match status" value="1"/>
</dbReference>
<dbReference type="InterPro" id="IPR028081">
    <property type="entry name" value="Leu-bd"/>
</dbReference>
<organism evidence="6 7">
    <name type="scientific">Methylobacterium crusticola</name>
    <dbReference type="NCBI Taxonomy" id="1697972"/>
    <lineage>
        <taxon>Bacteria</taxon>
        <taxon>Pseudomonadati</taxon>
        <taxon>Pseudomonadota</taxon>
        <taxon>Alphaproteobacteria</taxon>
        <taxon>Hyphomicrobiales</taxon>
        <taxon>Methylobacteriaceae</taxon>
        <taxon>Methylobacterium</taxon>
    </lineage>
</organism>
<keyword evidence="3" id="KW-0813">Transport</keyword>
<dbReference type="Gene3D" id="3.40.50.2300">
    <property type="match status" value="2"/>
</dbReference>
<feature type="domain" description="Leucine-binding protein" evidence="5">
    <location>
        <begin position="40"/>
        <end position="376"/>
    </location>
</feature>
<feature type="chain" id="PRO_5046537125" description="Leucine-binding protein domain-containing protein" evidence="4">
    <location>
        <begin position="37"/>
        <end position="415"/>
    </location>
</feature>
<comment type="similarity">
    <text evidence="1">Belongs to the leucine-binding protein family.</text>
</comment>
<keyword evidence="3" id="KW-0029">Amino-acid transport</keyword>